<feature type="transmembrane region" description="Helical" evidence="14">
    <location>
        <begin position="200"/>
        <end position="219"/>
    </location>
</feature>
<evidence type="ECO:0000313" key="18">
    <source>
        <dbReference type="EMBL" id="EHJ47466.1"/>
    </source>
</evidence>
<dbReference type="PROSITE" id="PS50113">
    <property type="entry name" value="PAC"/>
    <property type="match status" value="1"/>
</dbReference>
<feature type="transmembrane region" description="Helical" evidence="14">
    <location>
        <begin position="41"/>
        <end position="61"/>
    </location>
</feature>
<feature type="domain" description="PAS" evidence="16">
    <location>
        <begin position="706"/>
        <end position="762"/>
    </location>
</feature>
<dbReference type="RefSeq" id="WP_009180865.1">
    <property type="nucleotide sequence ID" value="NZ_CM001368.1"/>
</dbReference>
<evidence type="ECO:0000256" key="1">
    <source>
        <dbReference type="ARBA" id="ARBA00000085"/>
    </source>
</evidence>
<keyword evidence="4" id="KW-0597">Phosphoprotein</keyword>
<dbReference type="eggNOG" id="COG4191">
    <property type="taxonomic scope" value="Bacteria"/>
</dbReference>
<dbReference type="InterPro" id="IPR036890">
    <property type="entry name" value="HATPase_C_sf"/>
</dbReference>
<dbReference type="PROSITE" id="PS50109">
    <property type="entry name" value="HIS_KIN"/>
    <property type="match status" value="1"/>
</dbReference>
<dbReference type="InterPro" id="IPR004358">
    <property type="entry name" value="Sig_transdc_His_kin-like_C"/>
</dbReference>
<feature type="coiled-coil region" evidence="13">
    <location>
        <begin position="561"/>
        <end position="595"/>
    </location>
</feature>
<keyword evidence="7" id="KW-0547">Nucleotide-binding</keyword>
<keyword evidence="5" id="KW-0808">Transferase</keyword>
<evidence type="ECO:0000256" key="11">
    <source>
        <dbReference type="ARBA" id="ARBA00023012"/>
    </source>
</evidence>
<accession>G7Q8Y0</accession>
<dbReference type="InterPro" id="IPR003018">
    <property type="entry name" value="GAF"/>
</dbReference>
<feature type="domain" description="PAS" evidence="16">
    <location>
        <begin position="581"/>
        <end position="652"/>
    </location>
</feature>
<evidence type="ECO:0000256" key="12">
    <source>
        <dbReference type="ARBA" id="ARBA00023136"/>
    </source>
</evidence>
<dbReference type="PRINTS" id="PR00344">
    <property type="entry name" value="BCTRLSENSOR"/>
</dbReference>
<evidence type="ECO:0000259" key="15">
    <source>
        <dbReference type="PROSITE" id="PS50109"/>
    </source>
</evidence>
<dbReference type="InterPro" id="IPR013656">
    <property type="entry name" value="PAS_4"/>
</dbReference>
<feature type="transmembrane region" description="Helical" evidence="14">
    <location>
        <begin position="165"/>
        <end position="188"/>
    </location>
</feature>
<feature type="transmembrane region" description="Helical" evidence="14">
    <location>
        <begin position="73"/>
        <end position="97"/>
    </location>
</feature>
<keyword evidence="19" id="KW-1185">Reference proteome</keyword>
<evidence type="ECO:0000256" key="5">
    <source>
        <dbReference type="ARBA" id="ARBA00022679"/>
    </source>
</evidence>
<dbReference type="Pfam" id="PF01590">
    <property type="entry name" value="GAF"/>
    <property type="match status" value="1"/>
</dbReference>
<dbReference type="GO" id="GO:0016020">
    <property type="term" value="C:membrane"/>
    <property type="evidence" value="ECO:0007669"/>
    <property type="project" value="UniProtKB-SubCell"/>
</dbReference>
<dbReference type="AlphaFoldDB" id="G7Q8Y0"/>
<dbReference type="SMART" id="SM00086">
    <property type="entry name" value="PAC"/>
    <property type="match status" value="3"/>
</dbReference>
<dbReference type="CDD" id="cd00130">
    <property type="entry name" value="PAS"/>
    <property type="match status" value="3"/>
</dbReference>
<evidence type="ECO:0000313" key="19">
    <source>
        <dbReference type="Proteomes" id="UP000004662"/>
    </source>
</evidence>
<dbReference type="SMART" id="SM00065">
    <property type="entry name" value="GAF"/>
    <property type="match status" value="1"/>
</dbReference>
<proteinExistence type="predicted"/>
<evidence type="ECO:0000259" key="16">
    <source>
        <dbReference type="PROSITE" id="PS50112"/>
    </source>
</evidence>
<dbReference type="PROSITE" id="PS50112">
    <property type="entry name" value="PAS"/>
    <property type="match status" value="3"/>
</dbReference>
<dbReference type="EMBL" id="CM001368">
    <property type="protein sequence ID" value="EHJ47466.1"/>
    <property type="molecule type" value="Genomic_DNA"/>
</dbReference>
<evidence type="ECO:0000256" key="3">
    <source>
        <dbReference type="ARBA" id="ARBA00012438"/>
    </source>
</evidence>
<dbReference type="InterPro" id="IPR001610">
    <property type="entry name" value="PAC"/>
</dbReference>
<keyword evidence="13" id="KW-0175">Coiled coil</keyword>
<dbReference type="SMART" id="SM00091">
    <property type="entry name" value="PAS"/>
    <property type="match status" value="3"/>
</dbReference>
<dbReference type="GO" id="GO:0005524">
    <property type="term" value="F:ATP binding"/>
    <property type="evidence" value="ECO:0007669"/>
    <property type="project" value="UniProtKB-KW"/>
</dbReference>
<keyword evidence="9" id="KW-0067">ATP-binding</keyword>
<dbReference type="InterPro" id="IPR050351">
    <property type="entry name" value="BphY/WalK/GraS-like"/>
</dbReference>
<feature type="coiled-coil region" evidence="13">
    <location>
        <begin position="433"/>
        <end position="460"/>
    </location>
</feature>
<evidence type="ECO:0000259" key="17">
    <source>
        <dbReference type="PROSITE" id="PS50113"/>
    </source>
</evidence>
<feature type="domain" description="PAC" evidence="17">
    <location>
        <begin position="523"/>
        <end position="580"/>
    </location>
</feature>
<feature type="transmembrane region" description="Helical" evidence="14">
    <location>
        <begin position="141"/>
        <end position="159"/>
    </location>
</feature>
<dbReference type="InterPro" id="IPR000014">
    <property type="entry name" value="PAS"/>
</dbReference>
<evidence type="ECO:0000256" key="4">
    <source>
        <dbReference type="ARBA" id="ARBA00022553"/>
    </source>
</evidence>
<comment type="subcellular location">
    <subcellularLocation>
        <location evidence="2">Membrane</location>
        <topology evidence="2">Multi-pass membrane protein</topology>
    </subcellularLocation>
</comment>
<evidence type="ECO:0000256" key="2">
    <source>
        <dbReference type="ARBA" id="ARBA00004141"/>
    </source>
</evidence>
<dbReference type="HOGENOM" id="CLU_279886_0_0_7"/>
<dbReference type="InterPro" id="IPR003661">
    <property type="entry name" value="HisK_dim/P_dom"/>
</dbReference>
<dbReference type="Gene3D" id="3.30.450.40">
    <property type="match status" value="1"/>
</dbReference>
<dbReference type="EC" id="2.7.13.3" evidence="3"/>
<feature type="transmembrane region" description="Helical" evidence="14">
    <location>
        <begin position="109"/>
        <end position="129"/>
    </location>
</feature>
<dbReference type="CDD" id="cd00082">
    <property type="entry name" value="HisKA"/>
    <property type="match status" value="1"/>
</dbReference>
<dbReference type="GO" id="GO:0000156">
    <property type="term" value="F:phosphorelay response regulator activity"/>
    <property type="evidence" value="ECO:0007669"/>
    <property type="project" value="TreeGrafter"/>
</dbReference>
<dbReference type="OrthoDB" id="9805967at2"/>
<evidence type="ECO:0000256" key="7">
    <source>
        <dbReference type="ARBA" id="ARBA00022741"/>
    </source>
</evidence>
<dbReference type="Pfam" id="PF08448">
    <property type="entry name" value="PAS_4"/>
    <property type="match status" value="2"/>
</dbReference>
<name>G7Q8Y0_9BACT</name>
<dbReference type="SMART" id="SM00387">
    <property type="entry name" value="HATPase_c"/>
    <property type="match status" value="1"/>
</dbReference>
<reference evidence="19" key="1">
    <citation type="journal article" date="2015" name="Genome Announc.">
        <title>High-Quality Draft Genome Sequence of Desulfovibrio carbinoliphilus FW-101-2B, an Organic Acid-Oxidizing Sulfate-Reducing Bacterium Isolated from Uranium(VI)-Contaminated Groundwater.</title>
        <authorList>
            <person name="Ramsay B.D."/>
            <person name="Hwang C."/>
            <person name="Woo H.L."/>
            <person name="Carroll S.L."/>
            <person name="Lucas S."/>
            <person name="Han J."/>
            <person name="Lapidus A.L."/>
            <person name="Cheng J.F."/>
            <person name="Goodwin L.A."/>
            <person name="Pitluck S."/>
            <person name="Peters L."/>
            <person name="Chertkov O."/>
            <person name="Held B."/>
            <person name="Detter J.C."/>
            <person name="Han C.S."/>
            <person name="Tapia R."/>
            <person name="Land M.L."/>
            <person name="Hauser L.J."/>
            <person name="Kyrpides N.C."/>
            <person name="Ivanova N.N."/>
            <person name="Mikhailova N."/>
            <person name="Pagani I."/>
            <person name="Woyke T."/>
            <person name="Arkin A.P."/>
            <person name="Dehal P."/>
            <person name="Chivian D."/>
            <person name="Criddle C.S."/>
            <person name="Wu W."/>
            <person name="Chakraborty R."/>
            <person name="Hazen T.C."/>
            <person name="Fields M.W."/>
        </authorList>
    </citation>
    <scope>NUCLEOTIDE SEQUENCE [LARGE SCALE GENOMIC DNA]</scope>
    <source>
        <strain evidence="19">FW-101-2B</strain>
    </source>
</reference>
<feature type="transmembrane region" description="Helical" evidence="14">
    <location>
        <begin position="16"/>
        <end position="35"/>
    </location>
</feature>
<dbReference type="PANTHER" id="PTHR42878:SF7">
    <property type="entry name" value="SENSOR HISTIDINE KINASE GLRK"/>
    <property type="match status" value="1"/>
</dbReference>
<dbReference type="Proteomes" id="UP000004662">
    <property type="component" value="Chromosome"/>
</dbReference>
<keyword evidence="8 18" id="KW-0418">Kinase</keyword>
<dbReference type="Gene3D" id="3.30.450.20">
    <property type="entry name" value="PAS domain"/>
    <property type="match status" value="3"/>
</dbReference>
<organism evidence="18 19">
    <name type="scientific">Solidesulfovibrio carbinoliphilus subsp. oakridgensis</name>
    <dbReference type="NCBI Taxonomy" id="694327"/>
    <lineage>
        <taxon>Bacteria</taxon>
        <taxon>Pseudomonadati</taxon>
        <taxon>Thermodesulfobacteriota</taxon>
        <taxon>Desulfovibrionia</taxon>
        <taxon>Desulfovibrionales</taxon>
        <taxon>Desulfovibrionaceae</taxon>
        <taxon>Solidesulfovibrio</taxon>
    </lineage>
</organism>
<dbReference type="eggNOG" id="COG2203">
    <property type="taxonomic scope" value="Bacteria"/>
</dbReference>
<dbReference type="GO" id="GO:0000155">
    <property type="term" value="F:phosphorelay sensor kinase activity"/>
    <property type="evidence" value="ECO:0007669"/>
    <property type="project" value="InterPro"/>
</dbReference>
<sequence length="1094" mass="119956">MPPRPASPFQNRRTGASFVGVAAVVLGLLCLGLVGVHDYQLFHVLAELVCVVTGAAMFLVIWNARASVEHGFFLVLGLSFLYAAGFDALHLLAAAGLGPFRMPPDTLALFRAASRILLAGALCAGAWLLQNRVISTAAANLWVGGAALALVLGVSSRVLSPEQPAAAPLLLAGRIGAIGLFAAAGLGLWRNRSHLSPRIVRLLLGSLAALALSGAIIALDPVPPWLRIAGQAAKVLGYCLSCQAIVVTGISRPYDLLFREIGLREQDLTSRMVRLNAQTRAIFDLKSLEALEIGEFKAFAATLLGRSMAVLGLARTGVWVLSPDHDRLRCLLGGGLGSGDEGKELSLAEFPIYFQAITHERVIVAGDALTSPLTSGFAETYLRERGIVSLLHAPFRFSGRLAGVLCLEHTGAPRRWSDDELAFAGSMADMLSLALETSERRRAARELAESEQRLRSLLDAMPDPVCFKDAKGRWIVANQAQIEAFGLAGVHWQGQTDAALAAHTAGDAGAFAAAAATDERTWATREVSVFGMTLTTPAGQDRHFDVIKAPLFHEGGQPKGLVILSRDITAYREALARLRETNEELEAIYNETSDGLIIADVGNRSIVRVNAAACRMFGYAPRQLTALSPWDLHPTEERERSLTLFQEIAAGRLRLLEDIPCRRKGGGHFYADISAQPITYGGRPAILGFYRDISERRAADEAVKASEDRFRRVFNSTYDAIFLHDTTGRILDLNDKMLELYGVRRDEAESFSIERDYSAPDNPPGKLSEYWRDVMNGEDRFFEWKARRPHDGSLFYVEVYLRRIVLAGRPVILANVRDVTERKRVLAALAARQEEISALNRDLSRRVREETEKNRQKDILLLNQTRLAAMGEMIGNIAHQWRQPLNALSILLANLRFEYESVCGDETHLLLASHRQAGEILRKMSTTIDDFRNFFRPDKQREPFTVVEAISDALLLIEASLAQHDVAVRFIARHNPRVRGFRGEFSQVVLNLLSNAKDAILANRPGGGSITIRVMARLGQAVIHITDNGGGIRPDIRDRIFDPYFTTKSAHGGTGLGLYMSKTIIEDHLGGRLLATNTRDGSRLTIRIPLNGPA</sequence>
<dbReference type="SUPFAM" id="SSF55785">
    <property type="entry name" value="PYP-like sensor domain (PAS domain)"/>
    <property type="match status" value="3"/>
</dbReference>
<dbReference type="InterPro" id="IPR033425">
    <property type="entry name" value="MASE3"/>
</dbReference>
<keyword evidence="6 14" id="KW-0812">Transmembrane</keyword>
<evidence type="ECO:0000256" key="8">
    <source>
        <dbReference type="ARBA" id="ARBA00022777"/>
    </source>
</evidence>
<dbReference type="SUPFAM" id="SSF55874">
    <property type="entry name" value="ATPase domain of HSP90 chaperone/DNA topoisomerase II/histidine kinase"/>
    <property type="match status" value="1"/>
</dbReference>
<dbReference type="InterPro" id="IPR029016">
    <property type="entry name" value="GAF-like_dom_sf"/>
</dbReference>
<evidence type="ECO:0000256" key="9">
    <source>
        <dbReference type="ARBA" id="ARBA00022840"/>
    </source>
</evidence>
<evidence type="ECO:0000256" key="14">
    <source>
        <dbReference type="SAM" id="Phobius"/>
    </source>
</evidence>
<keyword evidence="10 14" id="KW-1133">Transmembrane helix</keyword>
<dbReference type="GO" id="GO:0007234">
    <property type="term" value="P:osmosensory signaling via phosphorelay pathway"/>
    <property type="evidence" value="ECO:0007669"/>
    <property type="project" value="TreeGrafter"/>
</dbReference>
<protein>
    <recommendedName>
        <fullName evidence="3">histidine kinase</fullName>
        <ecNumber evidence="3">2.7.13.3</ecNumber>
    </recommendedName>
</protein>
<dbReference type="SUPFAM" id="SSF47384">
    <property type="entry name" value="Homodimeric domain of signal transducing histidine kinase"/>
    <property type="match status" value="1"/>
</dbReference>
<dbReference type="STRING" id="694327.DFW101_1458"/>
<dbReference type="GO" id="GO:0030295">
    <property type="term" value="F:protein kinase activator activity"/>
    <property type="evidence" value="ECO:0007669"/>
    <property type="project" value="TreeGrafter"/>
</dbReference>
<dbReference type="Pfam" id="PF02518">
    <property type="entry name" value="HATPase_c"/>
    <property type="match status" value="1"/>
</dbReference>
<dbReference type="InterPro" id="IPR005467">
    <property type="entry name" value="His_kinase_dom"/>
</dbReference>
<dbReference type="InterPro" id="IPR035965">
    <property type="entry name" value="PAS-like_dom_sf"/>
</dbReference>
<keyword evidence="12 14" id="KW-0472">Membrane</keyword>
<evidence type="ECO:0000256" key="10">
    <source>
        <dbReference type="ARBA" id="ARBA00022989"/>
    </source>
</evidence>
<evidence type="ECO:0000256" key="6">
    <source>
        <dbReference type="ARBA" id="ARBA00022692"/>
    </source>
</evidence>
<dbReference type="InterPro" id="IPR036097">
    <property type="entry name" value="HisK_dim/P_sf"/>
</dbReference>
<dbReference type="SUPFAM" id="SSF55781">
    <property type="entry name" value="GAF domain-like"/>
    <property type="match status" value="1"/>
</dbReference>
<dbReference type="Gene3D" id="3.30.565.10">
    <property type="entry name" value="Histidine kinase-like ATPase, C-terminal domain"/>
    <property type="match status" value="1"/>
</dbReference>
<dbReference type="InterPro" id="IPR003594">
    <property type="entry name" value="HATPase_dom"/>
</dbReference>
<keyword evidence="11" id="KW-0902">Two-component regulatory system</keyword>
<dbReference type="NCBIfam" id="TIGR00229">
    <property type="entry name" value="sensory_box"/>
    <property type="match status" value="3"/>
</dbReference>
<dbReference type="PANTHER" id="PTHR42878">
    <property type="entry name" value="TWO-COMPONENT HISTIDINE KINASE"/>
    <property type="match status" value="1"/>
</dbReference>
<dbReference type="Gene3D" id="1.10.287.130">
    <property type="match status" value="1"/>
</dbReference>
<feature type="domain" description="Histidine kinase" evidence="15">
    <location>
        <begin position="876"/>
        <end position="1092"/>
    </location>
</feature>
<dbReference type="InterPro" id="IPR000700">
    <property type="entry name" value="PAS-assoc_C"/>
</dbReference>
<comment type="catalytic activity">
    <reaction evidence="1">
        <text>ATP + protein L-histidine = ADP + protein N-phospho-L-histidine.</text>
        <dbReference type="EC" id="2.7.13.3"/>
    </reaction>
</comment>
<evidence type="ECO:0000256" key="13">
    <source>
        <dbReference type="SAM" id="Coils"/>
    </source>
</evidence>
<dbReference type="Pfam" id="PF13426">
    <property type="entry name" value="PAS_9"/>
    <property type="match status" value="1"/>
</dbReference>
<feature type="domain" description="PAS" evidence="16">
    <location>
        <begin position="450"/>
        <end position="487"/>
    </location>
</feature>
<dbReference type="Pfam" id="PF17159">
    <property type="entry name" value="MASE3"/>
    <property type="match status" value="1"/>
</dbReference>
<gene>
    <name evidence="18" type="ORF">DFW101_1458</name>
</gene>